<protein>
    <submittedName>
        <fullName evidence="1">Uncharacterized protein</fullName>
    </submittedName>
</protein>
<dbReference type="Proteomes" id="UP000626092">
    <property type="component" value="Unassembled WGS sequence"/>
</dbReference>
<gene>
    <name evidence="1" type="ORF">RHSIM_Rhsim01G0118400</name>
</gene>
<evidence type="ECO:0000313" key="1">
    <source>
        <dbReference type="EMBL" id="KAF7154193.1"/>
    </source>
</evidence>
<name>A0A834HHY1_RHOSS</name>
<dbReference type="AlphaFoldDB" id="A0A834HHY1"/>
<comment type="caution">
    <text evidence="1">The sequence shown here is derived from an EMBL/GenBank/DDBJ whole genome shotgun (WGS) entry which is preliminary data.</text>
</comment>
<organism evidence="1 2">
    <name type="scientific">Rhododendron simsii</name>
    <name type="common">Sims's rhododendron</name>
    <dbReference type="NCBI Taxonomy" id="118357"/>
    <lineage>
        <taxon>Eukaryota</taxon>
        <taxon>Viridiplantae</taxon>
        <taxon>Streptophyta</taxon>
        <taxon>Embryophyta</taxon>
        <taxon>Tracheophyta</taxon>
        <taxon>Spermatophyta</taxon>
        <taxon>Magnoliopsida</taxon>
        <taxon>eudicotyledons</taxon>
        <taxon>Gunneridae</taxon>
        <taxon>Pentapetalae</taxon>
        <taxon>asterids</taxon>
        <taxon>Ericales</taxon>
        <taxon>Ericaceae</taxon>
        <taxon>Ericoideae</taxon>
        <taxon>Rhodoreae</taxon>
        <taxon>Rhododendron</taxon>
    </lineage>
</organism>
<reference evidence="1" key="1">
    <citation type="submission" date="2019-11" db="EMBL/GenBank/DDBJ databases">
        <authorList>
            <person name="Liu Y."/>
            <person name="Hou J."/>
            <person name="Li T.-Q."/>
            <person name="Guan C.-H."/>
            <person name="Wu X."/>
            <person name="Wu H.-Z."/>
            <person name="Ling F."/>
            <person name="Zhang R."/>
            <person name="Shi X.-G."/>
            <person name="Ren J.-P."/>
            <person name="Chen E.-F."/>
            <person name="Sun J.-M."/>
        </authorList>
    </citation>
    <scope>NUCLEOTIDE SEQUENCE</scope>
    <source>
        <strain evidence="1">Adult_tree_wgs_1</strain>
        <tissue evidence="1">Leaves</tissue>
    </source>
</reference>
<sequence>MTGYPDHPPLLFFHSSFLSFPPRWQPLGKTPWWENPSLLQSKHRSETHHSIKLSAHFFGARTPPRAQPRVEPP</sequence>
<proteinExistence type="predicted"/>
<dbReference type="EMBL" id="WJXA01000001">
    <property type="protein sequence ID" value="KAF7154193.1"/>
    <property type="molecule type" value="Genomic_DNA"/>
</dbReference>
<accession>A0A834HHY1</accession>
<keyword evidence="2" id="KW-1185">Reference proteome</keyword>
<evidence type="ECO:0000313" key="2">
    <source>
        <dbReference type="Proteomes" id="UP000626092"/>
    </source>
</evidence>